<dbReference type="Pfam" id="PF14309">
    <property type="entry name" value="DUF4378"/>
    <property type="match status" value="1"/>
</dbReference>
<dbReference type="PANTHER" id="PTHR21726:SF57">
    <property type="entry name" value="SERINE-RICH ADHESIN FOR PLATELETS-LIKE PROTEIN"/>
    <property type="match status" value="1"/>
</dbReference>
<organism evidence="4 5">
    <name type="scientific">Gossypium gossypioides</name>
    <name type="common">Mexican cotton</name>
    <name type="synonym">Selera gossypioides</name>
    <dbReference type="NCBI Taxonomy" id="34282"/>
    <lineage>
        <taxon>Eukaryota</taxon>
        <taxon>Viridiplantae</taxon>
        <taxon>Streptophyta</taxon>
        <taxon>Embryophyta</taxon>
        <taxon>Tracheophyta</taxon>
        <taxon>Spermatophyta</taxon>
        <taxon>Magnoliopsida</taxon>
        <taxon>eudicotyledons</taxon>
        <taxon>Gunneridae</taxon>
        <taxon>Pentapetalae</taxon>
        <taxon>rosids</taxon>
        <taxon>malvids</taxon>
        <taxon>Malvales</taxon>
        <taxon>Malvaceae</taxon>
        <taxon>Malvoideae</taxon>
        <taxon>Gossypium</taxon>
    </lineage>
</organism>
<dbReference type="EMBL" id="JABEZY010000013">
    <property type="protein sequence ID" value="MBA0751973.1"/>
    <property type="molecule type" value="Genomic_DNA"/>
</dbReference>
<feature type="compositionally biased region" description="Polar residues" evidence="1">
    <location>
        <begin position="296"/>
        <end position="330"/>
    </location>
</feature>
<evidence type="ECO:0000256" key="1">
    <source>
        <dbReference type="SAM" id="MobiDB-lite"/>
    </source>
</evidence>
<protein>
    <recommendedName>
        <fullName evidence="6">DUF4378 domain-containing protein</fullName>
    </recommendedName>
</protein>
<evidence type="ECO:0000259" key="3">
    <source>
        <dbReference type="Pfam" id="PF14383"/>
    </source>
</evidence>
<reference evidence="4 5" key="1">
    <citation type="journal article" date="2019" name="Genome Biol. Evol.">
        <title>Insights into the evolution of the New World diploid cottons (Gossypium, subgenus Houzingenia) based on genome sequencing.</title>
        <authorList>
            <person name="Grover C.E."/>
            <person name="Arick M.A. 2nd"/>
            <person name="Thrash A."/>
            <person name="Conover J.L."/>
            <person name="Sanders W.S."/>
            <person name="Peterson D.G."/>
            <person name="Frelichowski J.E."/>
            <person name="Scheffler J.A."/>
            <person name="Scheffler B.E."/>
            <person name="Wendel J.F."/>
        </authorList>
    </citation>
    <scope>NUCLEOTIDE SEQUENCE [LARGE SCALE GENOMIC DNA]</scope>
    <source>
        <strain evidence="4">5</strain>
        <tissue evidence="4">Leaf</tissue>
    </source>
</reference>
<feature type="domain" description="DUF3741" evidence="3">
    <location>
        <begin position="22"/>
        <end position="52"/>
    </location>
</feature>
<feature type="compositionally biased region" description="Basic and acidic residues" evidence="1">
    <location>
        <begin position="199"/>
        <end position="211"/>
    </location>
</feature>
<evidence type="ECO:0000313" key="5">
    <source>
        <dbReference type="Proteomes" id="UP000593579"/>
    </source>
</evidence>
<keyword evidence="5" id="KW-1185">Reference proteome</keyword>
<feature type="region of interest" description="Disordered" evidence="1">
    <location>
        <begin position="1"/>
        <end position="31"/>
    </location>
</feature>
<feature type="compositionally biased region" description="Low complexity" evidence="1">
    <location>
        <begin position="244"/>
        <end position="257"/>
    </location>
</feature>
<proteinExistence type="predicted"/>
<feature type="compositionally biased region" description="Basic residues" evidence="1">
    <location>
        <begin position="390"/>
        <end position="400"/>
    </location>
</feature>
<accession>A0A7J9CU28</accession>
<comment type="caution">
    <text evidence="4">The sequence shown here is derived from an EMBL/GenBank/DDBJ whole genome shotgun (WGS) entry which is preliminary data.</text>
</comment>
<dbReference type="Pfam" id="PF14383">
    <property type="entry name" value="VARLMGL"/>
    <property type="match status" value="1"/>
</dbReference>
<dbReference type="PANTHER" id="PTHR21726">
    <property type="entry name" value="PHOSPHATIDYLINOSITOL N-ACETYLGLUCOSAMINYLTRANSFERASE SUBUNIT P DOWN SYNDROME CRITICAL REGION PROTEIN 5 -RELATED"/>
    <property type="match status" value="1"/>
</dbReference>
<evidence type="ECO:0008006" key="6">
    <source>
        <dbReference type="Google" id="ProtNLM"/>
    </source>
</evidence>
<feature type="region of interest" description="Disordered" evidence="1">
    <location>
        <begin position="367"/>
        <end position="442"/>
    </location>
</feature>
<feature type="region of interest" description="Disordered" evidence="1">
    <location>
        <begin position="583"/>
        <end position="605"/>
    </location>
</feature>
<name>A0A7J9CU28_GOSGO</name>
<dbReference type="InterPro" id="IPR032795">
    <property type="entry name" value="DUF3741-assoc"/>
</dbReference>
<feature type="compositionally biased region" description="Polar residues" evidence="1">
    <location>
        <begin position="367"/>
        <end position="382"/>
    </location>
</feature>
<gene>
    <name evidence="4" type="ORF">Gogos_000855</name>
</gene>
<feature type="domain" description="DUF4378" evidence="2">
    <location>
        <begin position="685"/>
        <end position="828"/>
    </location>
</feature>
<evidence type="ECO:0000259" key="2">
    <source>
        <dbReference type="Pfam" id="PF14309"/>
    </source>
</evidence>
<dbReference type="AlphaFoldDB" id="A0A7J9CU28"/>
<feature type="compositionally biased region" description="Low complexity" evidence="1">
    <location>
        <begin position="8"/>
        <end position="26"/>
    </location>
</feature>
<feature type="compositionally biased region" description="Polar residues" evidence="1">
    <location>
        <begin position="587"/>
        <end position="605"/>
    </location>
</feature>
<sequence length="835" mass="92716">MEGDEYNAASSYRRSADFSSASSVASDEGYGSRAPGVVARLMGLDSLPAPNVLEPSSTTYSGSCSLRVSHYERSSPNLWNESQPMDYTDFSNKLDSLSSNPIEPRFHKVQNRPIERFQTEILPLKSAKPIPVTQHKLLSPIKSPGFIPTKNAAYIMEAASKIIEVSPQKTSKHKVPSFGLSSVPLQIWDLKDKIEAAHKVSGHQRPDEPIRSTEMSLKGQHKSKSHNKSDYAPTFSISRDSEKGSSNNSRNKGKSVSLAEQARVNNVQRKEGSFSSGNGSSANLKEGNDAKRKQFCRSQADMQKSMENGTSANRTNKVLRQNNQKQNCISNRDYLISKTSTLDQQGRKTRSINGTVGLNRTMNKVIVNSESQSRKTSSSATDPSKEHSMSRRKNLPRKKQPVNEDVLSGETISENTSIKSSQRSIKCNVTTEEHSNQSAEKMKTSMDVVSFTFTSPIARSVPDVPSTSQVVETSCSFDNDPCGNNDLLFSKSSGFSSLGLNIIGGDDLSVLLGKKLQELAYRVESSNCNIIMEETSSRPASSWQNSVLPSGTLIPTSMRHHKGLQLDLDKDISYIQFSEEIEDRNASKSSSKTGTELDHQQPSPLSTLELAVTSECFVDDRDGMKQELLARNQELLGSQPGSESETEFDVALSDFASPKTVGEMDKKLPTRTPNSRDLKESTNWELDYVKMVLKDSELKLMESALGQTENILTLNGFDQLEHRNITETQGEEYKKLEQKLVVDCVSEYLEFVVGSCKGWGKLMQNKGRLAEEVYKEIMSLKQMGDIMVDEVVDKDMSRQHGRWVEFETEAFEEGLEIEKTILTCLVDELVSDLLL</sequence>
<feature type="compositionally biased region" description="Basic and acidic residues" evidence="1">
    <location>
        <begin position="431"/>
        <end position="442"/>
    </location>
</feature>
<feature type="region of interest" description="Disordered" evidence="1">
    <location>
        <begin position="199"/>
        <end position="332"/>
    </location>
</feature>
<dbReference type="OrthoDB" id="765769at2759"/>
<dbReference type="Proteomes" id="UP000593579">
    <property type="component" value="Unassembled WGS sequence"/>
</dbReference>
<dbReference type="InterPro" id="IPR025486">
    <property type="entry name" value="DUF4378"/>
</dbReference>
<evidence type="ECO:0000313" key="4">
    <source>
        <dbReference type="EMBL" id="MBA0751973.1"/>
    </source>
</evidence>
<feature type="compositionally biased region" description="Polar residues" evidence="1">
    <location>
        <begin position="410"/>
        <end position="430"/>
    </location>
</feature>